<dbReference type="GO" id="GO:0043565">
    <property type="term" value="F:sequence-specific DNA binding"/>
    <property type="evidence" value="ECO:0007669"/>
    <property type="project" value="InterPro"/>
</dbReference>
<keyword evidence="6" id="KW-1185">Reference proteome</keyword>
<comment type="caution">
    <text evidence="5">The sequence shown here is derived from an EMBL/GenBank/DDBJ whole genome shotgun (WGS) entry which is preliminary data.</text>
</comment>
<name>A0A4U0H8U2_9SPHI</name>
<evidence type="ECO:0000313" key="5">
    <source>
        <dbReference type="EMBL" id="TJY68186.1"/>
    </source>
</evidence>
<protein>
    <submittedName>
        <fullName evidence="5">Helix-turn-helix domain-containing protein</fullName>
    </submittedName>
</protein>
<dbReference type="InterPro" id="IPR037923">
    <property type="entry name" value="HTH-like"/>
</dbReference>
<dbReference type="Proteomes" id="UP000309872">
    <property type="component" value="Unassembled WGS sequence"/>
</dbReference>
<evidence type="ECO:0000256" key="2">
    <source>
        <dbReference type="ARBA" id="ARBA00023125"/>
    </source>
</evidence>
<dbReference type="SUPFAM" id="SSF46689">
    <property type="entry name" value="Homeodomain-like"/>
    <property type="match status" value="1"/>
</dbReference>
<dbReference type="Gene3D" id="1.10.10.60">
    <property type="entry name" value="Homeodomain-like"/>
    <property type="match status" value="1"/>
</dbReference>
<dbReference type="InterPro" id="IPR018060">
    <property type="entry name" value="HTH_AraC"/>
</dbReference>
<dbReference type="PRINTS" id="PR00032">
    <property type="entry name" value="HTHARAC"/>
</dbReference>
<dbReference type="GO" id="GO:0003700">
    <property type="term" value="F:DNA-binding transcription factor activity"/>
    <property type="evidence" value="ECO:0007669"/>
    <property type="project" value="InterPro"/>
</dbReference>
<dbReference type="RefSeq" id="WP_136819056.1">
    <property type="nucleotide sequence ID" value="NZ_BMJX01000001.1"/>
</dbReference>
<evidence type="ECO:0000256" key="1">
    <source>
        <dbReference type="ARBA" id="ARBA00023015"/>
    </source>
</evidence>
<dbReference type="PANTHER" id="PTHR43280">
    <property type="entry name" value="ARAC-FAMILY TRANSCRIPTIONAL REGULATOR"/>
    <property type="match status" value="1"/>
</dbReference>
<dbReference type="InterPro" id="IPR003313">
    <property type="entry name" value="AraC-bd"/>
</dbReference>
<feature type="domain" description="HTH araC/xylS-type" evidence="4">
    <location>
        <begin position="184"/>
        <end position="282"/>
    </location>
</feature>
<evidence type="ECO:0000259" key="4">
    <source>
        <dbReference type="PROSITE" id="PS01124"/>
    </source>
</evidence>
<accession>A0A4U0H8U2</accession>
<dbReference type="Pfam" id="PF12833">
    <property type="entry name" value="HTH_18"/>
    <property type="match status" value="1"/>
</dbReference>
<dbReference type="SMART" id="SM00342">
    <property type="entry name" value="HTH_ARAC"/>
    <property type="match status" value="1"/>
</dbReference>
<sequence length="284" mass="33474">MITGAPILDQCTLSADKEGGILVERLSSYLERNNNLVFPHQHNFYHFVIFTNGGGKHTIDFDEYEVRPWQVYFMIPGQIHTWNFEGAVEGYIVNFSVDTFQTFLLQPDYLSNFPFFLGLKHTCVFMISHEYQDTILRVMDRLIQKSFGMDFIKVSLLYFFMVLEQQMEPNERHEASSYNYTLLKNFRALVEKKYKDLHLPKQYAALLYITPNHLNALSKEYLGLSAGELIRNRILLEAKRLLVVHQHSISEIAYELNFSDNSYFTKFFKKMEGITPEEFRRKKQ</sequence>
<dbReference type="PROSITE" id="PS01124">
    <property type="entry name" value="HTH_ARAC_FAMILY_2"/>
    <property type="match status" value="1"/>
</dbReference>
<dbReference type="InterPro" id="IPR009057">
    <property type="entry name" value="Homeodomain-like_sf"/>
</dbReference>
<gene>
    <name evidence="5" type="ORF">FAZ19_02715</name>
</gene>
<keyword evidence="3" id="KW-0804">Transcription</keyword>
<dbReference type="AlphaFoldDB" id="A0A4U0H8U2"/>
<dbReference type="InterPro" id="IPR020449">
    <property type="entry name" value="Tscrpt_reg_AraC-type_HTH"/>
</dbReference>
<reference evidence="5 6" key="1">
    <citation type="submission" date="2019-04" db="EMBL/GenBank/DDBJ databases">
        <title>Sphingobacterium olei sp. nov., isolated from oil-contaminated soil.</title>
        <authorList>
            <person name="Liu B."/>
        </authorList>
    </citation>
    <scope>NUCLEOTIDE SEQUENCE [LARGE SCALE GENOMIC DNA]</scope>
    <source>
        <strain evidence="5 6">Y3L14</strain>
    </source>
</reference>
<dbReference type="EMBL" id="SUKA01000001">
    <property type="protein sequence ID" value="TJY68186.1"/>
    <property type="molecule type" value="Genomic_DNA"/>
</dbReference>
<dbReference type="SUPFAM" id="SSF51215">
    <property type="entry name" value="Regulatory protein AraC"/>
    <property type="match status" value="1"/>
</dbReference>
<dbReference type="PANTHER" id="PTHR43280:SF32">
    <property type="entry name" value="TRANSCRIPTIONAL REGULATORY PROTEIN"/>
    <property type="match status" value="1"/>
</dbReference>
<proteinExistence type="predicted"/>
<evidence type="ECO:0000256" key="3">
    <source>
        <dbReference type="ARBA" id="ARBA00023163"/>
    </source>
</evidence>
<keyword evidence="2" id="KW-0238">DNA-binding</keyword>
<evidence type="ECO:0000313" key="6">
    <source>
        <dbReference type="Proteomes" id="UP000309872"/>
    </source>
</evidence>
<dbReference type="OrthoDB" id="2585681at2"/>
<keyword evidence="1" id="KW-0805">Transcription regulation</keyword>
<organism evidence="5 6">
    <name type="scientific">Sphingobacterium alkalisoli</name>
    <dbReference type="NCBI Taxonomy" id="1874115"/>
    <lineage>
        <taxon>Bacteria</taxon>
        <taxon>Pseudomonadati</taxon>
        <taxon>Bacteroidota</taxon>
        <taxon>Sphingobacteriia</taxon>
        <taxon>Sphingobacteriales</taxon>
        <taxon>Sphingobacteriaceae</taxon>
        <taxon>Sphingobacterium</taxon>
    </lineage>
</organism>
<dbReference type="Pfam" id="PF02311">
    <property type="entry name" value="AraC_binding"/>
    <property type="match status" value="1"/>
</dbReference>